<evidence type="ECO:0000313" key="4">
    <source>
        <dbReference type="EMBL" id="TGZ40359.1"/>
    </source>
</evidence>
<dbReference type="CDD" id="cd00170">
    <property type="entry name" value="SEC14"/>
    <property type="match status" value="3"/>
</dbReference>
<dbReference type="SUPFAM" id="SSF52087">
    <property type="entry name" value="CRAL/TRIO domain"/>
    <property type="match status" value="3"/>
</dbReference>
<feature type="region of interest" description="Disordered" evidence="2">
    <location>
        <begin position="720"/>
        <end position="743"/>
    </location>
</feature>
<dbReference type="Pfam" id="PF00650">
    <property type="entry name" value="CRAL_TRIO"/>
    <property type="match status" value="3"/>
</dbReference>
<comment type="caution">
    <text evidence="4">The sequence shown here is derived from an EMBL/GenBank/DDBJ whole genome shotgun (WGS) entry which is preliminary data.</text>
</comment>
<dbReference type="SUPFAM" id="SSF46938">
    <property type="entry name" value="CRAL/TRIO N-terminal domain"/>
    <property type="match status" value="3"/>
</dbReference>
<dbReference type="SMART" id="SM01100">
    <property type="entry name" value="CRAL_TRIO_N"/>
    <property type="match status" value="3"/>
</dbReference>
<feature type="compositionally biased region" description="Basic and acidic residues" evidence="2">
    <location>
        <begin position="734"/>
        <end position="743"/>
    </location>
</feature>
<dbReference type="AlphaFoldDB" id="A0A4S2K065"/>
<dbReference type="PANTHER" id="PTHR10174:SF234">
    <property type="entry name" value="SD01558P"/>
    <property type="match status" value="1"/>
</dbReference>
<dbReference type="Gene3D" id="1.20.5.1200">
    <property type="entry name" value="Alpha-tocopherol transfer"/>
    <property type="match status" value="2"/>
</dbReference>
<feature type="domain" description="CRAL-TRIO" evidence="3">
    <location>
        <begin position="882"/>
        <end position="1024"/>
    </location>
</feature>
<proteinExistence type="predicted"/>
<sequence length="1060" mass="123454">MPQMGSSSPTYVSWRQPARNQCSPQIEARKTQTRNAGMDFERSKIVPRRYTREVLSFGGGGSRALAEKELRETEENVKKGIETLRKYLEEDKTLYYSTDDDFLMIFLRPCKFYPESALELMRRIADFKVKHAVLLDNLLPSDEKEAFTEHNIVNVLKDKDHKNRRVMVVNSGKAWNPSKVTCDQIFRMFYLIHELAMQEPETQIYGTVVIMDFDGLSMKQVTGMTPSFCMRLLSFIQDAMPLRLKEVHFVKQPFLFNMVWQMFKPFVREKLKKRMFFHGTKMSALHAHIPPSHLPKNYDGELPEIDYSGADWYPVMIVLLHSCLLYTSAMASSATMKENIKSPPVICKQEMYEHWKKNAPKIMFGEHQLSIEVNETGDFFLQKAKEELRETPEVVAESIKELKDLLAGEPDLHLPDMEDFYVTFLRPCKWYAKSAFSLIKRYYRFRLNYPHIYKDLLLTKEKTALCAGLIYPLPLRTKEGCRVLVIEAGKRWKPKEVSLNDFFKGLICICFLAMVEYRTQIAGTHIILDVEGLSLSHLTYLTPTFAKMLVDFIQKCLPTRLKGIHIVNQSFIFNMGYAIFKPFLDEKIRKRLHFHGTNWDSLKSFIDKRSLLRRHGGEIKMPEGEYGVMLWQNMLSCEPAFEGLLEGETVHVKYDDRAGNLRARFQHGRLQIQHASFVDLVEAALIVLPLFAELDYQYTPAESEKIGNGAGSRILTKERYGPSIESDAETQRTLAKEKPDVKRQEDLELRKGADDMPELKDQELEDDEQITLDLCEPPPEVMEYARRELGETDEVKCQTLQEFRDMIYERGECMPHRMDDDFLLRFLRARNFNIKSAHKLIVNYYNFKEEHPEIHQMMSSTEMRYIGDDNVITVPPYRTQCGRRVMIYRFGNWDPRKYSTEELFKATVGILELGILEPRAQIMGGVAIFDLKDISMTHAWSVTPQVATMMLSLMVTAFPIRIHALHILHQSWVFDAIFAVFKPLLDANMRNKLFFHGSNYESLHKHILPEYLPKVYGGTRNELPYYKWIAAIIKDQKVVEEMNKMGYFVTDDIRDSFIQK</sequence>
<dbReference type="STRING" id="300112.A0A4S2K065"/>
<feature type="region of interest" description="Disordered" evidence="2">
    <location>
        <begin position="1"/>
        <end position="34"/>
    </location>
</feature>
<dbReference type="Gene3D" id="1.10.8.20">
    <property type="entry name" value="N-terminal domain of phosphatidylinositol transfer protein sec14p"/>
    <property type="match status" value="3"/>
</dbReference>
<name>A0A4S2K065_9HYME</name>
<evidence type="ECO:0000256" key="1">
    <source>
        <dbReference type="SAM" id="Coils"/>
    </source>
</evidence>
<dbReference type="Pfam" id="PF03765">
    <property type="entry name" value="CRAL_TRIO_N"/>
    <property type="match status" value="1"/>
</dbReference>
<feature type="domain" description="CRAL-TRIO" evidence="3">
    <location>
        <begin position="458"/>
        <end position="623"/>
    </location>
</feature>
<dbReference type="GO" id="GO:1902936">
    <property type="term" value="F:phosphatidylinositol bisphosphate binding"/>
    <property type="evidence" value="ECO:0007669"/>
    <property type="project" value="TreeGrafter"/>
</dbReference>
<dbReference type="PROSITE" id="PS50191">
    <property type="entry name" value="CRAL_TRIO"/>
    <property type="match status" value="3"/>
</dbReference>
<dbReference type="GO" id="GO:0016020">
    <property type="term" value="C:membrane"/>
    <property type="evidence" value="ECO:0007669"/>
    <property type="project" value="TreeGrafter"/>
</dbReference>
<organism evidence="4 5">
    <name type="scientific">Temnothorax longispinosus</name>
    <dbReference type="NCBI Taxonomy" id="300112"/>
    <lineage>
        <taxon>Eukaryota</taxon>
        <taxon>Metazoa</taxon>
        <taxon>Ecdysozoa</taxon>
        <taxon>Arthropoda</taxon>
        <taxon>Hexapoda</taxon>
        <taxon>Insecta</taxon>
        <taxon>Pterygota</taxon>
        <taxon>Neoptera</taxon>
        <taxon>Endopterygota</taxon>
        <taxon>Hymenoptera</taxon>
        <taxon>Apocrita</taxon>
        <taxon>Aculeata</taxon>
        <taxon>Formicoidea</taxon>
        <taxon>Formicidae</taxon>
        <taxon>Myrmicinae</taxon>
        <taxon>Temnothorax</taxon>
    </lineage>
</organism>
<dbReference type="PRINTS" id="PR00180">
    <property type="entry name" value="CRETINALDHBP"/>
</dbReference>
<feature type="domain" description="CRAL-TRIO" evidence="3">
    <location>
        <begin position="143"/>
        <end position="306"/>
    </location>
</feature>
<evidence type="ECO:0000259" key="3">
    <source>
        <dbReference type="PROSITE" id="PS50191"/>
    </source>
</evidence>
<feature type="coiled-coil region" evidence="1">
    <location>
        <begin position="63"/>
        <end position="90"/>
    </location>
</feature>
<protein>
    <recommendedName>
        <fullName evidence="3">CRAL-TRIO domain-containing protein</fullName>
    </recommendedName>
</protein>
<evidence type="ECO:0000313" key="5">
    <source>
        <dbReference type="Proteomes" id="UP000310200"/>
    </source>
</evidence>
<dbReference type="SMART" id="SM00516">
    <property type="entry name" value="SEC14"/>
    <property type="match status" value="3"/>
</dbReference>
<reference evidence="4 5" key="1">
    <citation type="journal article" date="2019" name="Philos. Trans. R. Soc. Lond., B, Biol. Sci.">
        <title>Ant behaviour and brain gene expression of defending hosts depend on the ecological success of the intruding social parasite.</title>
        <authorList>
            <person name="Kaur R."/>
            <person name="Stoldt M."/>
            <person name="Jongepier E."/>
            <person name="Feldmeyer B."/>
            <person name="Menzel F."/>
            <person name="Bornberg-Bauer E."/>
            <person name="Foitzik S."/>
        </authorList>
    </citation>
    <scope>NUCLEOTIDE SEQUENCE [LARGE SCALE GENOMIC DNA]</scope>
    <source>
        <tissue evidence="4">Whole body</tissue>
    </source>
</reference>
<feature type="compositionally biased region" description="Polar residues" evidence="2">
    <location>
        <begin position="1"/>
        <end position="24"/>
    </location>
</feature>
<keyword evidence="5" id="KW-1185">Reference proteome</keyword>
<dbReference type="InterPro" id="IPR001251">
    <property type="entry name" value="CRAL-TRIO_dom"/>
</dbReference>
<dbReference type="InterPro" id="IPR036273">
    <property type="entry name" value="CRAL/TRIO_N_dom_sf"/>
</dbReference>
<dbReference type="InterPro" id="IPR011074">
    <property type="entry name" value="CRAL/TRIO_N_dom"/>
</dbReference>
<evidence type="ECO:0000256" key="2">
    <source>
        <dbReference type="SAM" id="MobiDB-lite"/>
    </source>
</evidence>
<keyword evidence="1" id="KW-0175">Coiled coil</keyword>
<dbReference type="Proteomes" id="UP000310200">
    <property type="component" value="Unassembled WGS sequence"/>
</dbReference>
<gene>
    <name evidence="4" type="ORF">DBV15_07527</name>
</gene>
<dbReference type="PANTHER" id="PTHR10174">
    <property type="entry name" value="ALPHA-TOCOPHEROL TRANSFER PROTEIN-RELATED"/>
    <property type="match status" value="1"/>
</dbReference>
<accession>A0A4S2K065</accession>
<dbReference type="EMBL" id="QBLH01003278">
    <property type="protein sequence ID" value="TGZ40359.1"/>
    <property type="molecule type" value="Genomic_DNA"/>
</dbReference>
<dbReference type="Gene3D" id="3.40.525.10">
    <property type="entry name" value="CRAL-TRIO lipid binding domain"/>
    <property type="match status" value="3"/>
</dbReference>
<dbReference type="InterPro" id="IPR036865">
    <property type="entry name" value="CRAL-TRIO_dom_sf"/>
</dbReference>